<keyword evidence="3" id="KW-1185">Reference proteome</keyword>
<evidence type="ECO:0000313" key="3">
    <source>
        <dbReference type="Proteomes" id="UP001621418"/>
    </source>
</evidence>
<evidence type="ECO:0000256" key="1">
    <source>
        <dbReference type="SAM" id="MobiDB-lite"/>
    </source>
</evidence>
<dbReference type="Proteomes" id="UP001621418">
    <property type="component" value="Chromosome"/>
</dbReference>
<dbReference type="RefSeq" id="WP_405148992.1">
    <property type="nucleotide sequence ID" value="NZ_CP109527.1"/>
</dbReference>
<dbReference type="InterPro" id="IPR036397">
    <property type="entry name" value="RNaseH_sf"/>
</dbReference>
<reference evidence="2 3" key="1">
    <citation type="submission" date="2022-10" db="EMBL/GenBank/DDBJ databases">
        <title>The complete genomes of actinobacterial strains from the NBC collection.</title>
        <authorList>
            <person name="Joergensen T.S."/>
            <person name="Alvarez Arevalo M."/>
            <person name="Sterndorff E.B."/>
            <person name="Faurdal D."/>
            <person name="Vuksanovic O."/>
            <person name="Mourched A.-S."/>
            <person name="Charusanti P."/>
            <person name="Shaw S."/>
            <person name="Blin K."/>
            <person name="Weber T."/>
        </authorList>
    </citation>
    <scope>NUCLEOTIDE SEQUENCE [LARGE SCALE GENOMIC DNA]</scope>
    <source>
        <strain evidence="2 3">NBC_01413</strain>
    </source>
</reference>
<proteinExistence type="predicted"/>
<gene>
    <name evidence="2" type="ORF">OG308_03210</name>
</gene>
<dbReference type="InterPro" id="IPR012337">
    <property type="entry name" value="RNaseH-like_sf"/>
</dbReference>
<evidence type="ECO:0008006" key="4">
    <source>
        <dbReference type="Google" id="ProtNLM"/>
    </source>
</evidence>
<accession>A0ABZ1NAA5</accession>
<dbReference type="Gene3D" id="3.30.420.10">
    <property type="entry name" value="Ribonuclease H-like superfamily/Ribonuclease H"/>
    <property type="match status" value="1"/>
</dbReference>
<evidence type="ECO:0000313" key="2">
    <source>
        <dbReference type="EMBL" id="WTY36915.1"/>
    </source>
</evidence>
<sequence length="671" mass="75025">MIPAFELGTRFEYDADLCELVNIAADVIPATVTLRRPDGEYLDASLLDAIAAFRRFIAVDLPRERDAGDIVEDLPKWAAEIAHERARHVREILTGDPTGLLSETSDPRFSPIQTSLADRVAMKVDDLREVEGYSRSQLYRMIRNYSGDGSGDGGGVRGLAPYQPPAAREGDPRVGLDESTLDVVYRVLLDMRQHGSTTHMQARVNRVAKALEEAHIADPMLTPTRLEKLLRVLSAEWQLSSKATTRRNTAARAGRGRRRPPPVMPGERVEMDSTWANVNVVCPETGKVFRPWLSVAICVATRLIVIRVTPQKPTARDSRLLIFDLMRPLVLPDELRAPILPLGKPSQVRFSRAMNLGIVVTDHGTEYENHRMVDCLARWGTGVELARTGRGMDKPYVESANRTLDILEQDLLGYVGSCSDNRGSDVPAVLTLRALQTICSEWAATVYPHRPHTGLPSETRPGHFFTPAQRYEQCLIRGGNIAVDVHPDDVFGFLDTMELTIASDGVHYKNFRYSGDVLSHIEAGRISPLARLGRRRRFYFDPYDRSRLFFRDDHEQRWHTLHAVNESDEAYPPFSELISSDFSRFLARGKLTRSERTNADVAFMRFAESVAEKDLSRWAFDRARVEGAVPAPVGTAGTTEPAGVDLPAQFPIDTDRFAIADDREDSAGALW</sequence>
<dbReference type="SUPFAM" id="SSF53098">
    <property type="entry name" value="Ribonuclease H-like"/>
    <property type="match status" value="1"/>
</dbReference>
<protein>
    <recommendedName>
        <fullName evidence="4">Integrase catalytic domain-containing protein</fullName>
    </recommendedName>
</protein>
<name>A0ABZ1NAA5_9NOCA</name>
<dbReference type="EMBL" id="CP109527">
    <property type="protein sequence ID" value="WTY36915.1"/>
    <property type="molecule type" value="Genomic_DNA"/>
</dbReference>
<feature type="region of interest" description="Disordered" evidence="1">
    <location>
        <begin position="243"/>
        <end position="268"/>
    </location>
</feature>
<organism evidence="2 3">
    <name type="scientific">Nocardia salmonicida</name>
    <dbReference type="NCBI Taxonomy" id="53431"/>
    <lineage>
        <taxon>Bacteria</taxon>
        <taxon>Bacillati</taxon>
        <taxon>Actinomycetota</taxon>
        <taxon>Actinomycetes</taxon>
        <taxon>Mycobacteriales</taxon>
        <taxon>Nocardiaceae</taxon>
        <taxon>Nocardia</taxon>
    </lineage>
</organism>